<dbReference type="Proteomes" id="UP001387100">
    <property type="component" value="Unassembled WGS sequence"/>
</dbReference>
<protein>
    <recommendedName>
        <fullName evidence="4">Zn-dependent peptidase</fullName>
    </recommendedName>
</protein>
<reference evidence="2 3" key="1">
    <citation type="journal article" date="2017" name="Int. J. Syst. Evol. Microbiol.">
        <title>Pseudokineococcus basanitobsidens sp. nov., isolated from volcanic rock.</title>
        <authorList>
            <person name="Lee D.W."/>
            <person name="Park M.Y."/>
            <person name="Kim J.J."/>
            <person name="Kim B.S."/>
        </authorList>
    </citation>
    <scope>NUCLEOTIDE SEQUENCE [LARGE SCALE GENOMIC DNA]</scope>
    <source>
        <strain evidence="2 3">DSM 103726</strain>
    </source>
</reference>
<comment type="caution">
    <text evidence="2">The sequence shown here is derived from an EMBL/GenBank/DDBJ whole genome shotgun (WGS) entry which is preliminary data.</text>
</comment>
<dbReference type="InterPro" id="IPR011249">
    <property type="entry name" value="Metalloenz_LuxS/M16"/>
</dbReference>
<sequence>MSTGTAGTAGRPPADDVGPLRRTEVDGVPVVWRATPGPLSAGLVLGVGRRDEELARAGTTHLLEHLVMHEARSRVLSTNACVELATTEFTATGRPDRVRDFLRKVCELLADPPVERLALEASVLLAEAREKGGPALLGTVHGERYGNRGAGGTAVPDPAVRSITAEDVRAWAARWAVRGNAALWLTGPVPDGLSLPLPGGGAPVVDRSEQVLGDFPAWAAFEGAPVAVSAVVPHGTAGDLAVVVLEDRLMEELRYRRGLTYDVDVAWDRVSETERHVLVSFEVEEGQEHGAVTVLRDVLGELAAHGPRPEELAEHVDAWCGEPDDDVERLDALGEVQHAAECLVLGWSSATADRRDAEARALRPQDVRDVCRAVERTALVVVPEGVELDVRGLPRRPGWSPEQVTGRVFRPRWWKGTPVRARLVVGDEGVMLDLGGDRRTTVRWDDALALVEDDSEGFTHRLVGARGFFVPLDAGDWLGGRAALRLVQQRVPAGRQVRADVHSERRRDG</sequence>
<dbReference type="Gene3D" id="3.30.830.10">
    <property type="entry name" value="Metalloenzyme, LuxS/M16 peptidase-like"/>
    <property type="match status" value="2"/>
</dbReference>
<evidence type="ECO:0000256" key="1">
    <source>
        <dbReference type="SAM" id="MobiDB-lite"/>
    </source>
</evidence>
<dbReference type="EMBL" id="JBBIAA010000001">
    <property type="protein sequence ID" value="MEJ5943923.1"/>
    <property type="molecule type" value="Genomic_DNA"/>
</dbReference>
<dbReference type="SUPFAM" id="SSF63411">
    <property type="entry name" value="LuxS/MPP-like metallohydrolase"/>
    <property type="match status" value="2"/>
</dbReference>
<gene>
    <name evidence="2" type="ORF">WDZ17_01260</name>
</gene>
<evidence type="ECO:0000313" key="3">
    <source>
        <dbReference type="Proteomes" id="UP001387100"/>
    </source>
</evidence>
<feature type="region of interest" description="Disordered" evidence="1">
    <location>
        <begin position="1"/>
        <end position="22"/>
    </location>
</feature>
<dbReference type="RefSeq" id="WP_339573313.1">
    <property type="nucleotide sequence ID" value="NZ_JBBIAA010000001.1"/>
</dbReference>
<accession>A0ABU8RFW6</accession>
<evidence type="ECO:0008006" key="4">
    <source>
        <dbReference type="Google" id="ProtNLM"/>
    </source>
</evidence>
<evidence type="ECO:0000313" key="2">
    <source>
        <dbReference type="EMBL" id="MEJ5943923.1"/>
    </source>
</evidence>
<name>A0ABU8RFW6_9ACTN</name>
<keyword evidence="3" id="KW-1185">Reference proteome</keyword>
<organism evidence="2 3">
    <name type="scientific">Pseudokineococcus basanitobsidens</name>
    <dbReference type="NCBI Taxonomy" id="1926649"/>
    <lineage>
        <taxon>Bacteria</taxon>
        <taxon>Bacillati</taxon>
        <taxon>Actinomycetota</taxon>
        <taxon>Actinomycetes</taxon>
        <taxon>Kineosporiales</taxon>
        <taxon>Kineosporiaceae</taxon>
        <taxon>Pseudokineococcus</taxon>
    </lineage>
</organism>
<proteinExistence type="predicted"/>